<dbReference type="SUPFAM" id="SSF81653">
    <property type="entry name" value="Calcium ATPase, transduction domain A"/>
    <property type="match status" value="1"/>
</dbReference>
<feature type="compositionally biased region" description="Low complexity" evidence="2">
    <location>
        <begin position="130"/>
        <end position="147"/>
    </location>
</feature>
<gene>
    <name evidence="4" type="ORF">I553_8551</name>
</gene>
<protein>
    <submittedName>
        <fullName evidence="4">E1-E2 ATPase family protein</fullName>
    </submittedName>
</protein>
<dbReference type="PANTHER" id="PTHR42861">
    <property type="entry name" value="CALCIUM-TRANSPORTING ATPASE"/>
    <property type="match status" value="1"/>
</dbReference>
<dbReference type="AlphaFoldDB" id="X8CM15"/>
<dbReference type="EMBL" id="JAOB01000029">
    <property type="protein sequence ID" value="EUA56503.1"/>
    <property type="molecule type" value="Genomic_DNA"/>
</dbReference>
<evidence type="ECO:0000313" key="4">
    <source>
        <dbReference type="EMBL" id="EUA56503.1"/>
    </source>
</evidence>
<evidence type="ECO:0000259" key="3">
    <source>
        <dbReference type="Pfam" id="PF00122"/>
    </source>
</evidence>
<accession>X8CM15</accession>
<comment type="caution">
    <text evidence="4">The sequence shown here is derived from an EMBL/GenBank/DDBJ whole genome shotgun (WGS) entry which is preliminary data.</text>
</comment>
<reference evidence="4" key="1">
    <citation type="submission" date="2014-01" db="EMBL/GenBank/DDBJ databases">
        <authorList>
            <person name="Brown-Elliot B."/>
            <person name="Wallace R."/>
            <person name="Lenaerts A."/>
            <person name="Ordway D."/>
            <person name="DeGroote M.A."/>
            <person name="Parker T."/>
            <person name="Sizemore C."/>
            <person name="Tallon L.J."/>
            <person name="Sadzewicz L.K."/>
            <person name="Sengamalay N."/>
            <person name="Fraser C.M."/>
            <person name="Hine E."/>
            <person name="Shefchek K.A."/>
            <person name="Das S.P."/>
            <person name="Tettelin H."/>
        </authorList>
    </citation>
    <scope>NUCLEOTIDE SEQUENCE [LARGE SCALE GENOMIC DNA]</scope>
    <source>
        <strain evidence="4">4042</strain>
    </source>
</reference>
<feature type="domain" description="P-type ATPase A" evidence="3">
    <location>
        <begin position="68"/>
        <end position="115"/>
    </location>
</feature>
<dbReference type="Pfam" id="PF00122">
    <property type="entry name" value="E1-E2_ATPase"/>
    <property type="match status" value="1"/>
</dbReference>
<dbReference type="InterPro" id="IPR008250">
    <property type="entry name" value="ATPase_P-typ_transduc_dom_A_sf"/>
</dbReference>
<feature type="region of interest" description="Disordered" evidence="2">
    <location>
        <begin position="103"/>
        <end position="175"/>
    </location>
</feature>
<evidence type="ECO:0000256" key="1">
    <source>
        <dbReference type="ARBA" id="ARBA00004141"/>
    </source>
</evidence>
<comment type="subcellular location">
    <subcellularLocation>
        <location evidence="1">Membrane</location>
        <topology evidence="1">Multi-pass membrane protein</topology>
    </subcellularLocation>
</comment>
<evidence type="ECO:0000256" key="2">
    <source>
        <dbReference type="SAM" id="MobiDB-lite"/>
    </source>
</evidence>
<sequence>MSMRCWSPGDDRQRASRWGAAVTRGACGRRAVRRTGTLHAPCRRPGDGDDTAPLGRRPAHRTHGHGAASSLRPGDIIDLAAPEVVPADARLLVAEDLEVDESLLTGESLPVDKQVEPVAADDPDRPACCSRAAPSSPGTRAPSSSPPGRRPRRNARSPRFPTSNRQPACRRGCGS</sequence>
<name>X8CM15_MYCXE</name>
<dbReference type="PATRIC" id="fig|1299334.3.peg.2650"/>
<feature type="region of interest" description="Disordered" evidence="2">
    <location>
        <begin position="1"/>
        <end position="73"/>
    </location>
</feature>
<dbReference type="InterPro" id="IPR059000">
    <property type="entry name" value="ATPase_P-type_domA"/>
</dbReference>
<dbReference type="Gene3D" id="2.70.150.10">
    <property type="entry name" value="Calcium-transporting ATPase, cytoplasmic transduction domain A"/>
    <property type="match status" value="1"/>
</dbReference>
<proteinExistence type="predicted"/>
<organism evidence="4">
    <name type="scientific">Mycobacterium xenopi 4042</name>
    <dbReference type="NCBI Taxonomy" id="1299334"/>
    <lineage>
        <taxon>Bacteria</taxon>
        <taxon>Bacillati</taxon>
        <taxon>Actinomycetota</taxon>
        <taxon>Actinomycetes</taxon>
        <taxon>Mycobacteriales</taxon>
        <taxon>Mycobacteriaceae</taxon>
        <taxon>Mycobacterium</taxon>
    </lineage>
</organism>